<dbReference type="AlphaFoldDB" id="A0A9I9DDU1"/>
<protein>
    <submittedName>
        <fullName evidence="2">Uncharacterized protein</fullName>
    </submittedName>
</protein>
<dbReference type="Gramene" id="MELO3C016984.2.1">
    <property type="protein sequence ID" value="MELO3C016984.2.1"/>
    <property type="gene ID" value="MELO3C016984.2"/>
</dbReference>
<keyword evidence="1" id="KW-0812">Transmembrane</keyword>
<name>A0A9I9DDU1_CUCME</name>
<dbReference type="EnsemblPlants" id="MELO3C016984.2.1">
    <property type="protein sequence ID" value="MELO3C016984.2.1"/>
    <property type="gene ID" value="MELO3C016984.2"/>
</dbReference>
<keyword evidence="1" id="KW-1133">Transmembrane helix</keyword>
<proteinExistence type="predicted"/>
<reference evidence="2" key="1">
    <citation type="submission" date="2023-03" db="UniProtKB">
        <authorList>
            <consortium name="EnsemblPlants"/>
        </authorList>
    </citation>
    <scope>IDENTIFICATION</scope>
</reference>
<keyword evidence="1" id="KW-0472">Membrane</keyword>
<organism evidence="2">
    <name type="scientific">Cucumis melo</name>
    <name type="common">Muskmelon</name>
    <dbReference type="NCBI Taxonomy" id="3656"/>
    <lineage>
        <taxon>Eukaryota</taxon>
        <taxon>Viridiplantae</taxon>
        <taxon>Streptophyta</taxon>
        <taxon>Embryophyta</taxon>
        <taxon>Tracheophyta</taxon>
        <taxon>Spermatophyta</taxon>
        <taxon>Magnoliopsida</taxon>
        <taxon>eudicotyledons</taxon>
        <taxon>Gunneridae</taxon>
        <taxon>Pentapetalae</taxon>
        <taxon>rosids</taxon>
        <taxon>fabids</taxon>
        <taxon>Cucurbitales</taxon>
        <taxon>Cucurbitaceae</taxon>
        <taxon>Benincaseae</taxon>
        <taxon>Cucumis</taxon>
    </lineage>
</organism>
<evidence type="ECO:0000256" key="1">
    <source>
        <dbReference type="SAM" id="Phobius"/>
    </source>
</evidence>
<accession>A0A9I9DDU1</accession>
<sequence length="62" mass="7307">MGESDGDKMGDRWLYNTNQNGTSPLISALFFFFFFFLFLARVQKKLENGEKSDELKRCGKWF</sequence>
<feature type="transmembrane region" description="Helical" evidence="1">
    <location>
        <begin position="22"/>
        <end position="42"/>
    </location>
</feature>
<evidence type="ECO:0000313" key="2">
    <source>
        <dbReference type="EnsemblPlants" id="MELO3C016984.2.1"/>
    </source>
</evidence>